<dbReference type="EMBL" id="QWGP01000036">
    <property type="protein sequence ID" value="RHZ91272.1"/>
    <property type="molecule type" value="Genomic_DNA"/>
</dbReference>
<accession>A0AAX1UFQ8</accession>
<keyword evidence="1" id="KW-0472">Membrane</keyword>
<evidence type="ECO:0000313" key="3">
    <source>
        <dbReference type="Proteomes" id="UP000266305"/>
    </source>
</evidence>
<evidence type="ECO:0000313" key="2">
    <source>
        <dbReference type="EMBL" id="RHZ91272.1"/>
    </source>
</evidence>
<feature type="transmembrane region" description="Helical" evidence="1">
    <location>
        <begin position="45"/>
        <end position="62"/>
    </location>
</feature>
<dbReference type="RefSeq" id="WP_119001297.1">
    <property type="nucleotide sequence ID" value="NZ_QWGP01000036.1"/>
</dbReference>
<protein>
    <submittedName>
        <fullName evidence="2">Glucose dehydrogenase</fullName>
    </submittedName>
</protein>
<dbReference type="AlphaFoldDB" id="A0AAX1UFQ8"/>
<proteinExistence type="predicted"/>
<feature type="transmembrane region" description="Helical" evidence="1">
    <location>
        <begin position="12"/>
        <end position="39"/>
    </location>
</feature>
<evidence type="ECO:0000256" key="1">
    <source>
        <dbReference type="SAM" id="Phobius"/>
    </source>
</evidence>
<feature type="transmembrane region" description="Helical" evidence="1">
    <location>
        <begin position="97"/>
        <end position="115"/>
    </location>
</feature>
<keyword evidence="1" id="KW-0812">Transmembrane</keyword>
<keyword evidence="1" id="KW-1133">Transmembrane helix</keyword>
<gene>
    <name evidence="2" type="ORF">D1114_20650</name>
</gene>
<name>A0AAX1UFQ8_CERSP</name>
<dbReference type="Proteomes" id="UP000266305">
    <property type="component" value="Unassembled WGS sequence"/>
</dbReference>
<feature type="transmembrane region" description="Helical" evidence="1">
    <location>
        <begin position="69"/>
        <end position="85"/>
    </location>
</feature>
<reference evidence="2 3" key="1">
    <citation type="submission" date="2018-08" db="EMBL/GenBank/DDBJ databases">
        <title>Draft genome sequence of Rhodobacter sphaeroides FY.</title>
        <authorList>
            <person name="Rayyan A."/>
            <person name="Meyer T.E."/>
            <person name="Kyndt J.A."/>
        </authorList>
    </citation>
    <scope>NUCLEOTIDE SEQUENCE [LARGE SCALE GENOMIC DNA]</scope>
    <source>
        <strain evidence="2 3">FY</strain>
    </source>
</reference>
<comment type="caution">
    <text evidence="2">The sequence shown here is derived from an EMBL/GenBank/DDBJ whole genome shotgun (WGS) entry which is preliminary data.</text>
</comment>
<sequence length="118" mass="13209">MTAHEIHHPRRWGSWALTALAVVCLLLGITLLAGGIWLILLGGSWYYGVAGLGLFLVGVLLFRRSFAAVWLYLAVWAGTVVWAFWEVGTDWWAQMPRLVGPTLILILVLLCIPALRRR</sequence>
<organism evidence="2 3">
    <name type="scientific">Cereibacter sphaeroides</name>
    <name type="common">Rhodobacter sphaeroides</name>
    <dbReference type="NCBI Taxonomy" id="1063"/>
    <lineage>
        <taxon>Bacteria</taxon>
        <taxon>Pseudomonadati</taxon>
        <taxon>Pseudomonadota</taxon>
        <taxon>Alphaproteobacteria</taxon>
        <taxon>Rhodobacterales</taxon>
        <taxon>Paracoccaceae</taxon>
        <taxon>Cereibacter</taxon>
    </lineage>
</organism>